<gene>
    <name evidence="1" type="ORF">pC6.5d_664</name>
</gene>
<proteinExistence type="predicted"/>
<sequence>MIDETEALSKTLLWTTGMVLQSNPEDRQRIALAYQEALELVVSIPKDNGDASPRIMACFERSDAYRAANDIACVGWTLMALQERVNEQNLRDWRKIRKVITHTVNLLPLAKPTLH</sequence>
<accession>A0A7S4ZT51</accession>
<dbReference type="EMBL" id="MK318989">
    <property type="protein sequence ID" value="QCL10557.1"/>
    <property type="molecule type" value="Genomic_DNA"/>
</dbReference>
<dbReference type="RefSeq" id="WP_200991934.1">
    <property type="nucleotide sequence ID" value="NZ_MK318989.1"/>
</dbReference>
<organism evidence="1">
    <name type="scientific">Rhizobium rhizogenes</name>
    <name type="common">Agrobacterium rhizogenes</name>
    <dbReference type="NCBI Taxonomy" id="359"/>
    <lineage>
        <taxon>Bacteria</taxon>
        <taxon>Pseudomonadati</taxon>
        <taxon>Pseudomonadota</taxon>
        <taxon>Alphaproteobacteria</taxon>
        <taxon>Hyphomicrobiales</taxon>
        <taxon>Rhizobiaceae</taxon>
        <taxon>Rhizobium/Agrobacterium group</taxon>
        <taxon>Rhizobium</taxon>
    </lineage>
</organism>
<protein>
    <submittedName>
        <fullName evidence="1">Uncharacterized protein</fullName>
    </submittedName>
</protein>
<dbReference type="AlphaFoldDB" id="A0A7S4ZT51"/>
<evidence type="ECO:0000313" key="1">
    <source>
        <dbReference type="EMBL" id="QCL10557.1"/>
    </source>
</evidence>
<name>A0A7S4ZT51_RHIRH</name>
<geneLocation type="plasmid" evidence="1">
    <name>pC6.5d</name>
</geneLocation>
<reference evidence="1" key="1">
    <citation type="submission" date="2018-12" db="EMBL/GenBank/DDBJ databases">
        <title>Three Rhizobium rhizogenes strains isolated from the same crown gall tumor carry diverse plasmids.</title>
        <authorList>
            <person name="Pulawska J."/>
            <person name="Kuzmanovic N."/>
        </authorList>
    </citation>
    <scope>NUCLEOTIDE SEQUENCE</scope>
    <source>
        <strain evidence="1">C6.5</strain>
        <plasmid evidence="1">pC6.5d</plasmid>
    </source>
</reference>
<keyword evidence="1" id="KW-0614">Plasmid</keyword>